<feature type="region of interest" description="Disordered" evidence="1">
    <location>
        <begin position="1"/>
        <end position="115"/>
    </location>
</feature>
<feature type="compositionally biased region" description="Basic and acidic residues" evidence="1">
    <location>
        <begin position="7"/>
        <end position="17"/>
    </location>
</feature>
<feature type="compositionally biased region" description="Acidic residues" evidence="1">
    <location>
        <begin position="18"/>
        <end position="43"/>
    </location>
</feature>
<dbReference type="EMBL" id="CAJVRL010000082">
    <property type="protein sequence ID" value="CAG8958456.1"/>
    <property type="molecule type" value="Genomic_DNA"/>
</dbReference>
<gene>
    <name evidence="2" type="ORF">HYFRA_00011133</name>
</gene>
<feature type="compositionally biased region" description="Polar residues" evidence="1">
    <location>
        <begin position="52"/>
        <end position="83"/>
    </location>
</feature>
<evidence type="ECO:0000313" key="2">
    <source>
        <dbReference type="EMBL" id="CAG8958456.1"/>
    </source>
</evidence>
<accession>A0A9N9L4J7</accession>
<dbReference type="AlphaFoldDB" id="A0A9N9L4J7"/>
<reference evidence="2" key="1">
    <citation type="submission" date="2021-07" db="EMBL/GenBank/DDBJ databases">
        <authorList>
            <person name="Durling M."/>
        </authorList>
    </citation>
    <scope>NUCLEOTIDE SEQUENCE</scope>
</reference>
<organism evidence="2 3">
    <name type="scientific">Hymenoscyphus fraxineus</name>
    <dbReference type="NCBI Taxonomy" id="746836"/>
    <lineage>
        <taxon>Eukaryota</taxon>
        <taxon>Fungi</taxon>
        <taxon>Dikarya</taxon>
        <taxon>Ascomycota</taxon>
        <taxon>Pezizomycotina</taxon>
        <taxon>Leotiomycetes</taxon>
        <taxon>Helotiales</taxon>
        <taxon>Helotiaceae</taxon>
        <taxon>Hymenoscyphus</taxon>
    </lineage>
</organism>
<dbReference type="Proteomes" id="UP000696280">
    <property type="component" value="Unassembled WGS sequence"/>
</dbReference>
<keyword evidence="3" id="KW-1185">Reference proteome</keyword>
<evidence type="ECO:0000256" key="1">
    <source>
        <dbReference type="SAM" id="MobiDB-lite"/>
    </source>
</evidence>
<comment type="caution">
    <text evidence="2">The sequence shown here is derived from an EMBL/GenBank/DDBJ whole genome shotgun (WGS) entry which is preliminary data.</text>
</comment>
<sequence length="129" mass="13904">MSFATPRDVKAGDGDEKGGDEDVDDVQSESENSTDDGDDDGDDKEPVGFGGNTSTSSNEESQAKGNNSVEKTNATNQMISNAYQTPTSTPNTQQPSTPPSPKKNKLKKNEIRRSKLPYIINYSTVAKAW</sequence>
<proteinExistence type="predicted"/>
<protein>
    <submittedName>
        <fullName evidence="2">Uncharacterized protein</fullName>
    </submittedName>
</protein>
<feature type="compositionally biased region" description="Low complexity" evidence="1">
    <location>
        <begin position="84"/>
        <end position="95"/>
    </location>
</feature>
<name>A0A9N9L4J7_9HELO</name>
<evidence type="ECO:0000313" key="3">
    <source>
        <dbReference type="Proteomes" id="UP000696280"/>
    </source>
</evidence>